<sequence length="142" mass="15568">MRGAHPARFARHRLGPRDERLYWASPYTDVTSSIMATTCRISQLPPLSHTNHSATVIIITCKAPPRPRTGGLGSHRRPYASPSSLRTQNGRAFEKNSWMRVRASSSGPLMCGIPPSSLPRDTRHEGGGYGAPMTNISPAIRH</sequence>
<evidence type="ECO:0000313" key="2">
    <source>
        <dbReference type="EMBL" id="MPC58649.1"/>
    </source>
</evidence>
<organism evidence="2 3">
    <name type="scientific">Portunus trituberculatus</name>
    <name type="common">Swimming crab</name>
    <name type="synonym">Neptunus trituberculatus</name>
    <dbReference type="NCBI Taxonomy" id="210409"/>
    <lineage>
        <taxon>Eukaryota</taxon>
        <taxon>Metazoa</taxon>
        <taxon>Ecdysozoa</taxon>
        <taxon>Arthropoda</taxon>
        <taxon>Crustacea</taxon>
        <taxon>Multicrustacea</taxon>
        <taxon>Malacostraca</taxon>
        <taxon>Eumalacostraca</taxon>
        <taxon>Eucarida</taxon>
        <taxon>Decapoda</taxon>
        <taxon>Pleocyemata</taxon>
        <taxon>Brachyura</taxon>
        <taxon>Eubrachyura</taxon>
        <taxon>Portunoidea</taxon>
        <taxon>Portunidae</taxon>
        <taxon>Portuninae</taxon>
        <taxon>Portunus</taxon>
    </lineage>
</organism>
<accession>A0A5B7GM36</accession>
<dbReference type="Proteomes" id="UP000324222">
    <property type="component" value="Unassembled WGS sequence"/>
</dbReference>
<feature type="region of interest" description="Disordered" evidence="1">
    <location>
        <begin position="67"/>
        <end position="92"/>
    </location>
</feature>
<evidence type="ECO:0000313" key="3">
    <source>
        <dbReference type="Proteomes" id="UP000324222"/>
    </source>
</evidence>
<dbReference type="EMBL" id="VSRR010015875">
    <property type="protein sequence ID" value="MPC58649.1"/>
    <property type="molecule type" value="Genomic_DNA"/>
</dbReference>
<feature type="compositionally biased region" description="Polar residues" evidence="1">
    <location>
        <begin position="81"/>
        <end position="90"/>
    </location>
</feature>
<reference evidence="2 3" key="1">
    <citation type="submission" date="2019-05" db="EMBL/GenBank/DDBJ databases">
        <title>Another draft genome of Portunus trituberculatus and its Hox gene families provides insights of decapod evolution.</title>
        <authorList>
            <person name="Jeong J.-H."/>
            <person name="Song I."/>
            <person name="Kim S."/>
            <person name="Choi T."/>
            <person name="Kim D."/>
            <person name="Ryu S."/>
            <person name="Kim W."/>
        </authorList>
    </citation>
    <scope>NUCLEOTIDE SEQUENCE [LARGE SCALE GENOMIC DNA]</scope>
    <source>
        <tissue evidence="2">Muscle</tissue>
    </source>
</reference>
<comment type="caution">
    <text evidence="2">The sequence shown here is derived from an EMBL/GenBank/DDBJ whole genome shotgun (WGS) entry which is preliminary data.</text>
</comment>
<keyword evidence="3" id="KW-1185">Reference proteome</keyword>
<name>A0A5B7GM36_PORTR</name>
<dbReference type="AlphaFoldDB" id="A0A5B7GM36"/>
<feature type="region of interest" description="Disordered" evidence="1">
    <location>
        <begin position="120"/>
        <end position="142"/>
    </location>
</feature>
<protein>
    <submittedName>
        <fullName evidence="2">Uncharacterized protein</fullName>
    </submittedName>
</protein>
<gene>
    <name evidence="2" type="ORF">E2C01_052657</name>
</gene>
<proteinExistence type="predicted"/>
<evidence type="ECO:0000256" key="1">
    <source>
        <dbReference type="SAM" id="MobiDB-lite"/>
    </source>
</evidence>